<dbReference type="PROSITE" id="PS50048">
    <property type="entry name" value="ZN2_CY6_FUNGAL_2"/>
    <property type="match status" value="1"/>
</dbReference>
<keyword evidence="5" id="KW-0238">DNA-binding</keyword>
<dbReference type="PANTHER" id="PTHR47782:SF12">
    <property type="entry name" value="ZN(II)2CYS6 TRANSCRIPTION FACTOR (EUROFUNG)"/>
    <property type="match status" value="1"/>
</dbReference>
<keyword evidence="6" id="KW-0804">Transcription</keyword>
<dbReference type="GO" id="GO:0006351">
    <property type="term" value="P:DNA-templated transcription"/>
    <property type="evidence" value="ECO:0007669"/>
    <property type="project" value="InterPro"/>
</dbReference>
<dbReference type="EMBL" id="JRHA01000007">
    <property type="protein sequence ID" value="PQK17411.1"/>
    <property type="molecule type" value="Genomic_DNA"/>
</dbReference>
<sequence>MHAPGRHVPVCHKRKKKCDRTLPLCRNCHSARVRCSFQDDQGETASYPIDHVRRLEQRLQTLENSVSADSICILQDPRPPDVALIARNPNDFQLRGDTGLNHPSEAMAEEGHFRTEAKAMGNPHDYQLGDASLSHQSEAMVEDDMGHTTQVNTTIDPNDCQLGDASLNHQPEAMVQDDFRTNANVNSVAVDSCPQQYQQTSHAKAPQAPANFVEELRNLSLEATAERHLGSTSGLSFAKLTQSVLRRLTPDKADFVFINYQENAANALLFDLDSPSDVFGESVLQGLSESVSAHPVLFGDLFLADFTESDSSALNAVALPSDQRHVRRLVNFYFAHSHTLYPILRRSDVMRTLDKISGNPHKLDDQPPLEVFRLWMVLAIGSTAYSSISLTEESESRLYFSKALQYSELSLGADDMSALEVIILQVSYSFFNQLGPNTWFLVGTAARLALGMGLHTKSTYVKLSTEAAERCKRVFFSIYMMDRVGAISVVSVALGRPFAIHDNDIDVEDFSALDDDDCANGTPRDVGQPSTLVAPLHILALRRIASKISREIYSVGKTGAYMTEEQREETLSRLHQELLEWRRTLPFPLPDFEDKVPHLTTTWYDFNYYTHLAMIYRPSPLCPVPTVKRIKILENAACMSIRQAYSMHQQGRLAYNWLNFLALFTSTISLVYAVTAQPKDLPTVLSETRVIEDLDLVLNLLGTLGLKFLAATKIRDMIQEISTRYKSILAEHSQYRGSGLV</sequence>
<dbReference type="CDD" id="cd12148">
    <property type="entry name" value="fungal_TF_MHR"/>
    <property type="match status" value="1"/>
</dbReference>
<dbReference type="GO" id="GO:0008270">
    <property type="term" value="F:zinc ion binding"/>
    <property type="evidence" value="ECO:0007669"/>
    <property type="project" value="InterPro"/>
</dbReference>
<keyword evidence="7" id="KW-0539">Nucleus</keyword>
<dbReference type="SMART" id="SM00906">
    <property type="entry name" value="Fungal_trans"/>
    <property type="match status" value="1"/>
</dbReference>
<accession>A0A2S7YMK0</accession>
<keyword evidence="4" id="KW-0805">Transcription regulation</keyword>
<evidence type="ECO:0000259" key="8">
    <source>
        <dbReference type="PROSITE" id="PS50048"/>
    </source>
</evidence>
<comment type="subcellular location">
    <subcellularLocation>
        <location evidence="1">Nucleus</location>
    </subcellularLocation>
</comment>
<dbReference type="Pfam" id="PF04082">
    <property type="entry name" value="Fungal_trans"/>
    <property type="match status" value="1"/>
</dbReference>
<evidence type="ECO:0000256" key="2">
    <source>
        <dbReference type="ARBA" id="ARBA00022723"/>
    </source>
</evidence>
<evidence type="ECO:0000313" key="9">
    <source>
        <dbReference type="EMBL" id="PQK17411.1"/>
    </source>
</evidence>
<keyword evidence="2" id="KW-0479">Metal-binding</keyword>
<dbReference type="InterPro" id="IPR007219">
    <property type="entry name" value="XnlR_reg_dom"/>
</dbReference>
<protein>
    <recommendedName>
        <fullName evidence="8">Zn(2)-C6 fungal-type domain-containing protein</fullName>
    </recommendedName>
</protein>
<dbReference type="InterPro" id="IPR036864">
    <property type="entry name" value="Zn2-C6_fun-type_DNA-bd_sf"/>
</dbReference>
<organism evidence="9 10">
    <name type="scientific">Beauveria bassiana</name>
    <name type="common">White muscardine disease fungus</name>
    <name type="synonym">Tritirachium shiotae</name>
    <dbReference type="NCBI Taxonomy" id="176275"/>
    <lineage>
        <taxon>Eukaryota</taxon>
        <taxon>Fungi</taxon>
        <taxon>Dikarya</taxon>
        <taxon>Ascomycota</taxon>
        <taxon>Pezizomycotina</taxon>
        <taxon>Sordariomycetes</taxon>
        <taxon>Hypocreomycetidae</taxon>
        <taxon>Hypocreales</taxon>
        <taxon>Cordycipitaceae</taxon>
        <taxon>Beauveria</taxon>
    </lineage>
</organism>
<dbReference type="GO" id="GO:0005634">
    <property type="term" value="C:nucleus"/>
    <property type="evidence" value="ECO:0007669"/>
    <property type="project" value="UniProtKB-SubCell"/>
</dbReference>
<comment type="caution">
    <text evidence="9">The sequence shown here is derived from an EMBL/GenBank/DDBJ whole genome shotgun (WGS) entry which is preliminary data.</text>
</comment>
<dbReference type="GO" id="GO:0000981">
    <property type="term" value="F:DNA-binding transcription factor activity, RNA polymerase II-specific"/>
    <property type="evidence" value="ECO:0007669"/>
    <property type="project" value="InterPro"/>
</dbReference>
<evidence type="ECO:0000256" key="4">
    <source>
        <dbReference type="ARBA" id="ARBA00023015"/>
    </source>
</evidence>
<dbReference type="Gene3D" id="4.10.240.10">
    <property type="entry name" value="Zn(2)-C6 fungal-type DNA-binding domain"/>
    <property type="match status" value="1"/>
</dbReference>
<dbReference type="Pfam" id="PF00172">
    <property type="entry name" value="Zn_clus"/>
    <property type="match status" value="1"/>
</dbReference>
<dbReference type="CDD" id="cd00067">
    <property type="entry name" value="GAL4"/>
    <property type="match status" value="1"/>
</dbReference>
<evidence type="ECO:0000256" key="3">
    <source>
        <dbReference type="ARBA" id="ARBA00022833"/>
    </source>
</evidence>
<dbReference type="InterPro" id="IPR052202">
    <property type="entry name" value="Yeast_MetPath_Reg"/>
</dbReference>
<reference evidence="9 10" key="1">
    <citation type="submission" date="2016-07" db="EMBL/GenBank/DDBJ databases">
        <title>Comparative genomics of the entomopathogenic fungus Beauveria bassiana.</title>
        <authorList>
            <person name="Valero Jimenez C.A."/>
            <person name="Zwaan B.J."/>
            <person name="Van Kan J.A."/>
            <person name="Takken W."/>
            <person name="Debets A.J."/>
            <person name="Schoustra S.E."/>
            <person name="Koenraadt C.J."/>
        </authorList>
    </citation>
    <scope>NUCLEOTIDE SEQUENCE [LARGE SCALE GENOMIC DNA]</scope>
    <source>
        <strain evidence="9 10">ARSEF 8028</strain>
    </source>
</reference>
<evidence type="ECO:0000313" key="10">
    <source>
        <dbReference type="Proteomes" id="UP000237441"/>
    </source>
</evidence>
<evidence type="ECO:0000256" key="1">
    <source>
        <dbReference type="ARBA" id="ARBA00004123"/>
    </source>
</evidence>
<dbReference type="Proteomes" id="UP000237441">
    <property type="component" value="Unassembled WGS sequence"/>
</dbReference>
<feature type="domain" description="Zn(2)-C6 fungal-type" evidence="8">
    <location>
        <begin position="11"/>
        <end position="37"/>
    </location>
</feature>
<evidence type="ECO:0000256" key="7">
    <source>
        <dbReference type="ARBA" id="ARBA00023242"/>
    </source>
</evidence>
<name>A0A2S7YMK0_BEABA</name>
<dbReference type="AlphaFoldDB" id="A0A2S7YMK0"/>
<evidence type="ECO:0000256" key="5">
    <source>
        <dbReference type="ARBA" id="ARBA00023125"/>
    </source>
</evidence>
<dbReference type="OrthoDB" id="25921at2759"/>
<dbReference type="GO" id="GO:0045944">
    <property type="term" value="P:positive regulation of transcription by RNA polymerase II"/>
    <property type="evidence" value="ECO:0007669"/>
    <property type="project" value="TreeGrafter"/>
</dbReference>
<dbReference type="GO" id="GO:0043565">
    <property type="term" value="F:sequence-specific DNA binding"/>
    <property type="evidence" value="ECO:0007669"/>
    <property type="project" value="TreeGrafter"/>
</dbReference>
<dbReference type="SUPFAM" id="SSF57701">
    <property type="entry name" value="Zn2/Cys6 DNA-binding domain"/>
    <property type="match status" value="1"/>
</dbReference>
<gene>
    <name evidence="9" type="ORF">BB8028_0007g06060</name>
</gene>
<dbReference type="InterPro" id="IPR001138">
    <property type="entry name" value="Zn2Cys6_DnaBD"/>
</dbReference>
<proteinExistence type="predicted"/>
<dbReference type="PANTHER" id="PTHR47782">
    <property type="entry name" value="ZN(II)2CYS6 TRANSCRIPTION FACTOR (EUROFUNG)-RELATED"/>
    <property type="match status" value="1"/>
</dbReference>
<keyword evidence="3" id="KW-0862">Zinc</keyword>
<evidence type="ECO:0000256" key="6">
    <source>
        <dbReference type="ARBA" id="ARBA00023163"/>
    </source>
</evidence>